<proteinExistence type="predicted"/>
<gene>
    <name evidence="2" type="ORF">SKAU_G00400420</name>
</gene>
<evidence type="ECO:0000313" key="3">
    <source>
        <dbReference type="Proteomes" id="UP001152622"/>
    </source>
</evidence>
<name>A0A9Q1E907_SYNKA</name>
<evidence type="ECO:0000256" key="1">
    <source>
        <dbReference type="SAM" id="MobiDB-lite"/>
    </source>
</evidence>
<accession>A0A9Q1E907</accession>
<dbReference type="Proteomes" id="UP001152622">
    <property type="component" value="Chromosome 21"/>
</dbReference>
<keyword evidence="3" id="KW-1185">Reference proteome</keyword>
<dbReference type="EMBL" id="JAINUF010000021">
    <property type="protein sequence ID" value="KAJ8334403.1"/>
    <property type="molecule type" value="Genomic_DNA"/>
</dbReference>
<feature type="region of interest" description="Disordered" evidence="1">
    <location>
        <begin position="111"/>
        <end position="131"/>
    </location>
</feature>
<evidence type="ECO:0000313" key="2">
    <source>
        <dbReference type="EMBL" id="KAJ8334403.1"/>
    </source>
</evidence>
<sequence length="166" mass="18510">MIAGGISEARGTQRRCRCISGERHFLGFGERRFVCKGPSPVATGPSPKRLSAEPNRPSCPCSSPRAIPLPFHPSFALYAPGHPKPQRSFFSATEPGPGSRPFFFMNVDEKNTHKQNDKGKKERELVREGVSPESSTVCASLQLHMGPLRRNFRLERDYSSHTQARF</sequence>
<feature type="region of interest" description="Disordered" evidence="1">
    <location>
        <begin position="37"/>
        <end position="57"/>
    </location>
</feature>
<reference evidence="2" key="1">
    <citation type="journal article" date="2023" name="Science">
        <title>Genome structures resolve the early diversification of teleost fishes.</title>
        <authorList>
            <person name="Parey E."/>
            <person name="Louis A."/>
            <person name="Montfort J."/>
            <person name="Bouchez O."/>
            <person name="Roques C."/>
            <person name="Iampietro C."/>
            <person name="Lluch J."/>
            <person name="Castinel A."/>
            <person name="Donnadieu C."/>
            <person name="Desvignes T."/>
            <person name="Floi Bucao C."/>
            <person name="Jouanno E."/>
            <person name="Wen M."/>
            <person name="Mejri S."/>
            <person name="Dirks R."/>
            <person name="Jansen H."/>
            <person name="Henkel C."/>
            <person name="Chen W.J."/>
            <person name="Zahm M."/>
            <person name="Cabau C."/>
            <person name="Klopp C."/>
            <person name="Thompson A.W."/>
            <person name="Robinson-Rechavi M."/>
            <person name="Braasch I."/>
            <person name="Lecointre G."/>
            <person name="Bobe J."/>
            <person name="Postlethwait J.H."/>
            <person name="Berthelot C."/>
            <person name="Roest Crollius H."/>
            <person name="Guiguen Y."/>
        </authorList>
    </citation>
    <scope>NUCLEOTIDE SEQUENCE</scope>
    <source>
        <strain evidence="2">WJC10195</strain>
    </source>
</reference>
<feature type="compositionally biased region" description="Basic and acidic residues" evidence="1">
    <location>
        <begin position="111"/>
        <end position="127"/>
    </location>
</feature>
<comment type="caution">
    <text evidence="2">The sequence shown here is derived from an EMBL/GenBank/DDBJ whole genome shotgun (WGS) entry which is preliminary data.</text>
</comment>
<protein>
    <submittedName>
        <fullName evidence="2">Uncharacterized protein</fullName>
    </submittedName>
</protein>
<dbReference type="AlphaFoldDB" id="A0A9Q1E907"/>
<organism evidence="2 3">
    <name type="scientific">Synaphobranchus kaupii</name>
    <name type="common">Kaup's arrowtooth eel</name>
    <dbReference type="NCBI Taxonomy" id="118154"/>
    <lineage>
        <taxon>Eukaryota</taxon>
        <taxon>Metazoa</taxon>
        <taxon>Chordata</taxon>
        <taxon>Craniata</taxon>
        <taxon>Vertebrata</taxon>
        <taxon>Euteleostomi</taxon>
        <taxon>Actinopterygii</taxon>
        <taxon>Neopterygii</taxon>
        <taxon>Teleostei</taxon>
        <taxon>Anguilliformes</taxon>
        <taxon>Synaphobranchidae</taxon>
        <taxon>Synaphobranchus</taxon>
    </lineage>
</organism>